<feature type="signal peptide" evidence="2">
    <location>
        <begin position="1"/>
        <end position="32"/>
    </location>
</feature>
<keyword evidence="1" id="KW-0472">Membrane</keyword>
<name>A0A517YCZ8_9BACT</name>
<evidence type="ECO:0000256" key="2">
    <source>
        <dbReference type="SAM" id="SignalP"/>
    </source>
</evidence>
<keyword evidence="2" id="KW-0732">Signal</keyword>
<keyword evidence="1" id="KW-0812">Transmembrane</keyword>
<dbReference type="AlphaFoldDB" id="A0A517YCZ8"/>
<reference evidence="3 4" key="1">
    <citation type="submission" date="2019-02" db="EMBL/GenBank/DDBJ databases">
        <title>Deep-cultivation of Planctomycetes and their phenomic and genomic characterization uncovers novel biology.</title>
        <authorList>
            <person name="Wiegand S."/>
            <person name="Jogler M."/>
            <person name="Boedeker C."/>
            <person name="Pinto D."/>
            <person name="Vollmers J."/>
            <person name="Rivas-Marin E."/>
            <person name="Kohn T."/>
            <person name="Peeters S.H."/>
            <person name="Heuer A."/>
            <person name="Rast P."/>
            <person name="Oberbeckmann S."/>
            <person name="Bunk B."/>
            <person name="Jeske O."/>
            <person name="Meyerdierks A."/>
            <person name="Storesund J.E."/>
            <person name="Kallscheuer N."/>
            <person name="Luecker S."/>
            <person name="Lage O.M."/>
            <person name="Pohl T."/>
            <person name="Merkel B.J."/>
            <person name="Hornburger P."/>
            <person name="Mueller R.-W."/>
            <person name="Bruemmer F."/>
            <person name="Labrenz M."/>
            <person name="Spormann A.M."/>
            <person name="Op den Camp H."/>
            <person name="Overmann J."/>
            <person name="Amann R."/>
            <person name="Jetten M.S.M."/>
            <person name="Mascher T."/>
            <person name="Medema M.H."/>
            <person name="Devos D.P."/>
            <person name="Kaster A.-K."/>
            <person name="Ovreas L."/>
            <person name="Rohde M."/>
            <person name="Galperin M.Y."/>
            <person name="Jogler C."/>
        </authorList>
    </citation>
    <scope>NUCLEOTIDE SEQUENCE [LARGE SCALE GENOMIC DNA]</scope>
    <source>
        <strain evidence="3 4">ETA_A8</strain>
    </source>
</reference>
<accession>A0A517YCZ8</accession>
<keyword evidence="1" id="KW-1133">Transmembrane helix</keyword>
<dbReference type="PROSITE" id="PS51257">
    <property type="entry name" value="PROKAR_LIPOPROTEIN"/>
    <property type="match status" value="1"/>
</dbReference>
<dbReference type="RefSeq" id="WP_145089853.1">
    <property type="nucleotide sequence ID" value="NZ_CP036274.1"/>
</dbReference>
<evidence type="ECO:0000256" key="1">
    <source>
        <dbReference type="SAM" id="Phobius"/>
    </source>
</evidence>
<dbReference type="Proteomes" id="UP000315017">
    <property type="component" value="Chromosome"/>
</dbReference>
<evidence type="ECO:0000313" key="3">
    <source>
        <dbReference type="EMBL" id="QDU28110.1"/>
    </source>
</evidence>
<sequence length="392" mass="42798" precursor="true">MTTYFRNWLRCSQYLKVAALAAFGLLTMVALAQACNVPVFRFALERWRADAYRVTVFHEGALSPADKALIVKLEEQQEKSLANVTVRTLDVAELDEPADRDLLKSLPAAKFPQIVMQYPAALKIDVPVWSQPLDSTAVTRLLDSPLRKDLLNRLVDGETAVWLLLESGNAEKDEQAATLLQQQLAKLGKELQLPELTDLPDDNLVAKTPLKLSFSMLRVPRSESESPLVQMLLRSESDLLERSDPMIFPVFGRGRALLPLIGAGITADNIKGSATFLVGACSCEVKDLNPGFDLLLTADWDQLLSKDGTPLPIVSTRQIADGPPEFVPIPTGNKAAVDIGQSEVAAIASDHHIEPATTPRGNSAIYTIIAIFGALVTWIVLVNFNRKKPAAG</sequence>
<feature type="transmembrane region" description="Helical" evidence="1">
    <location>
        <begin position="364"/>
        <end position="384"/>
    </location>
</feature>
<evidence type="ECO:0000313" key="4">
    <source>
        <dbReference type="Proteomes" id="UP000315017"/>
    </source>
</evidence>
<keyword evidence="4" id="KW-1185">Reference proteome</keyword>
<organism evidence="3 4">
    <name type="scientific">Anatilimnocola aggregata</name>
    <dbReference type="NCBI Taxonomy" id="2528021"/>
    <lineage>
        <taxon>Bacteria</taxon>
        <taxon>Pseudomonadati</taxon>
        <taxon>Planctomycetota</taxon>
        <taxon>Planctomycetia</taxon>
        <taxon>Pirellulales</taxon>
        <taxon>Pirellulaceae</taxon>
        <taxon>Anatilimnocola</taxon>
    </lineage>
</organism>
<protein>
    <submittedName>
        <fullName evidence="3">Uncharacterized protein</fullName>
    </submittedName>
</protein>
<dbReference type="OrthoDB" id="290552at2"/>
<gene>
    <name evidence="3" type="ORF">ETAA8_32030</name>
</gene>
<dbReference type="KEGG" id="aagg:ETAA8_32030"/>
<dbReference type="EMBL" id="CP036274">
    <property type="protein sequence ID" value="QDU28110.1"/>
    <property type="molecule type" value="Genomic_DNA"/>
</dbReference>
<proteinExistence type="predicted"/>
<feature type="chain" id="PRO_5021840749" evidence="2">
    <location>
        <begin position="33"/>
        <end position="392"/>
    </location>
</feature>